<dbReference type="Proteomes" id="UP000186385">
    <property type="component" value="Unassembled WGS sequence"/>
</dbReference>
<dbReference type="EMBL" id="FTLX01000003">
    <property type="protein sequence ID" value="SIQ72037.1"/>
    <property type="molecule type" value="Genomic_DNA"/>
</dbReference>
<dbReference type="RefSeq" id="WP_045849908.1">
    <property type="nucleotide sequence ID" value="NZ_FTLX01000003.1"/>
</dbReference>
<dbReference type="Pfam" id="PF06866">
    <property type="entry name" value="DUF1256"/>
    <property type="match status" value="1"/>
</dbReference>
<name>A0A1N6V2F4_9BACI</name>
<keyword evidence="4" id="KW-1185">Reference proteome</keyword>
<dbReference type="InterPro" id="IPR009665">
    <property type="entry name" value="YyaC"/>
</dbReference>
<evidence type="ECO:0000313" key="4">
    <source>
        <dbReference type="Proteomes" id="UP000215545"/>
    </source>
</evidence>
<keyword evidence="1" id="KW-0645">Protease</keyword>
<dbReference type="InterPro" id="IPR023430">
    <property type="entry name" value="Pept_HybD-like_dom_sf"/>
</dbReference>
<dbReference type="GO" id="GO:0008233">
    <property type="term" value="F:peptidase activity"/>
    <property type="evidence" value="ECO:0007669"/>
    <property type="project" value="UniProtKB-KW"/>
</dbReference>
<sequence>MGLFWKKRNQDKAFEADQGAKESIVPITFQQILCSTKKEVVFICIGSDRSIADSVGPLVGTMLKEKGIPCPVYGTLEEPVHALNLNQTLKEISRTFDHVLLIAIDACIGEKDQVGSLFFKQGPLFPGKAIGKSFPPVGDFHFIAVVNDQKALQGESFLTDTRLFTVYQLAREISDLIVDTVLAADRRNEDESAPRLS</sequence>
<dbReference type="NCBIfam" id="TIGR02841">
    <property type="entry name" value="spore_YyaC"/>
    <property type="match status" value="1"/>
</dbReference>
<dbReference type="Proteomes" id="UP000215545">
    <property type="component" value="Unassembled WGS sequence"/>
</dbReference>
<accession>A0A1N6V2F4</accession>
<dbReference type="EMBL" id="MWSK01000003">
    <property type="protein sequence ID" value="OXS78682.1"/>
    <property type="molecule type" value="Genomic_DNA"/>
</dbReference>
<dbReference type="AlphaFoldDB" id="A0A1N6V2F4"/>
<evidence type="ECO:0000313" key="1">
    <source>
        <dbReference type="EMBL" id="OXS78682.1"/>
    </source>
</evidence>
<evidence type="ECO:0000313" key="2">
    <source>
        <dbReference type="EMBL" id="SIQ72037.1"/>
    </source>
</evidence>
<reference evidence="1" key="3">
    <citation type="submission" date="2017-03" db="EMBL/GenBank/DDBJ databases">
        <authorList>
            <person name="Dastager S.G."/>
            <person name="Neurgaonkar P.S."/>
            <person name="Dharne M.S."/>
        </authorList>
    </citation>
    <scope>NUCLEOTIDE SEQUENCE</scope>
    <source>
        <strain evidence="1">DSM 25145</strain>
    </source>
</reference>
<reference evidence="2 3" key="1">
    <citation type="submission" date="2017-01" db="EMBL/GenBank/DDBJ databases">
        <authorList>
            <person name="Mah S.A."/>
            <person name="Swanson W.J."/>
            <person name="Moy G.W."/>
            <person name="Vacquier V.D."/>
        </authorList>
    </citation>
    <scope>NUCLEOTIDE SEQUENCE [LARGE SCALE GENOMIC DNA]</scope>
    <source>
        <strain evidence="2 3">NIO-1016</strain>
    </source>
</reference>
<evidence type="ECO:0000313" key="3">
    <source>
        <dbReference type="Proteomes" id="UP000186385"/>
    </source>
</evidence>
<dbReference type="STRING" id="1017273.SAMN05443094_103438"/>
<keyword evidence="1" id="KW-0378">Hydrolase</keyword>
<proteinExistence type="predicted"/>
<gene>
    <name evidence="1" type="ORF">B1B05_08810</name>
    <name evidence="2" type="ORF">SAMN05443094_103438</name>
</gene>
<organism evidence="2 3">
    <name type="scientific">Domibacillus enclensis</name>
    <dbReference type="NCBI Taxonomy" id="1017273"/>
    <lineage>
        <taxon>Bacteria</taxon>
        <taxon>Bacillati</taxon>
        <taxon>Bacillota</taxon>
        <taxon>Bacilli</taxon>
        <taxon>Bacillales</taxon>
        <taxon>Bacillaceae</taxon>
        <taxon>Domibacillus</taxon>
    </lineage>
</organism>
<reference evidence="4" key="2">
    <citation type="submission" date="2017-03" db="EMBL/GenBank/DDBJ databases">
        <title>Bacillus sp. V-88(T) DSM27956, whole genome shotgun sequencing project.</title>
        <authorList>
            <person name="Dastager S.G."/>
            <person name="Neurgaonkar P.S."/>
            <person name="Dharne M.S."/>
        </authorList>
    </citation>
    <scope>NUCLEOTIDE SEQUENCE [LARGE SCALE GENOMIC DNA]</scope>
    <source>
        <strain evidence="4">DSM 25145</strain>
    </source>
</reference>
<dbReference type="OrthoDB" id="9815953at2"/>
<dbReference type="GO" id="GO:0006508">
    <property type="term" value="P:proteolysis"/>
    <property type="evidence" value="ECO:0007669"/>
    <property type="project" value="UniProtKB-KW"/>
</dbReference>
<dbReference type="SUPFAM" id="SSF53163">
    <property type="entry name" value="HybD-like"/>
    <property type="match status" value="1"/>
</dbReference>
<protein>
    <submittedName>
        <fullName evidence="2">Putative sporulation protein YyaC</fullName>
    </submittedName>
    <submittedName>
        <fullName evidence="1">Spore protease YyaC</fullName>
    </submittedName>
</protein>